<protein>
    <submittedName>
        <fullName evidence="4">NAD(P)-binding protein</fullName>
    </submittedName>
</protein>
<dbReference type="OrthoDB" id="294295at2759"/>
<dbReference type="PRINTS" id="PR00081">
    <property type="entry name" value="GDHRDH"/>
</dbReference>
<dbReference type="Pfam" id="PF00106">
    <property type="entry name" value="adh_short"/>
    <property type="match status" value="1"/>
</dbReference>
<dbReference type="SUPFAM" id="SSF51735">
    <property type="entry name" value="NAD(P)-binding Rossmann-fold domains"/>
    <property type="match status" value="1"/>
</dbReference>
<dbReference type="Gene3D" id="3.40.50.720">
    <property type="entry name" value="NAD(P)-binding Rossmann-like Domain"/>
    <property type="match status" value="1"/>
</dbReference>
<accession>A0A1A0H6Q8</accession>
<reference evidence="4 5" key="1">
    <citation type="submission" date="2016-05" db="EMBL/GenBank/DDBJ databases">
        <title>Comparative genomics of biotechnologically important yeasts.</title>
        <authorList>
            <consortium name="DOE Joint Genome Institute"/>
            <person name="Riley R."/>
            <person name="Haridas S."/>
            <person name="Wolfe K.H."/>
            <person name="Lopes M.R."/>
            <person name="Hittinger C.T."/>
            <person name="Goker M."/>
            <person name="Salamov A."/>
            <person name="Wisecaver J."/>
            <person name="Long T.M."/>
            <person name="Aerts A.L."/>
            <person name="Barry K."/>
            <person name="Choi C."/>
            <person name="Clum A."/>
            <person name="Coughlan A.Y."/>
            <person name="Deshpande S."/>
            <person name="Douglass A.P."/>
            <person name="Hanson S.J."/>
            <person name="Klenk H.-P."/>
            <person name="LaButti K."/>
            <person name="Lapidus A."/>
            <person name="Lindquist E."/>
            <person name="Lipzen A."/>
            <person name="Meier-kolthoff J.P."/>
            <person name="Ohm R.A."/>
            <person name="Otillar R.P."/>
            <person name="Pangilinan J."/>
            <person name="Peng Y."/>
            <person name="Rokas A."/>
            <person name="Rosa C.A."/>
            <person name="Scheuner C."/>
            <person name="Sibirny A.A."/>
            <person name="Slot J.C."/>
            <person name="Stielow J.B."/>
            <person name="Sun H."/>
            <person name="Kurtzman C.P."/>
            <person name="Blackwell M."/>
            <person name="Grigoriev I.V."/>
            <person name="Jeffries T.W."/>
        </authorList>
    </citation>
    <scope>NUCLEOTIDE SEQUENCE [LARGE SCALE GENOMIC DNA]</scope>
    <source>
        <strain evidence="4 5">NRRL YB-4993</strain>
    </source>
</reference>
<evidence type="ECO:0000256" key="2">
    <source>
        <dbReference type="ARBA" id="ARBA00022857"/>
    </source>
</evidence>
<evidence type="ECO:0000256" key="3">
    <source>
        <dbReference type="ARBA" id="ARBA00023002"/>
    </source>
</evidence>
<dbReference type="EMBL" id="LXTC01000005">
    <property type="protein sequence ID" value="OBA19711.1"/>
    <property type="molecule type" value="Genomic_DNA"/>
</dbReference>
<evidence type="ECO:0000313" key="4">
    <source>
        <dbReference type="EMBL" id="OBA19711.1"/>
    </source>
</evidence>
<comment type="similarity">
    <text evidence="1">Belongs to the short-chain dehydrogenases/reductases (SDR) family.</text>
</comment>
<dbReference type="InterPro" id="IPR036291">
    <property type="entry name" value="NAD(P)-bd_dom_sf"/>
</dbReference>
<dbReference type="PANTHER" id="PTHR43618:SF12">
    <property type="entry name" value="OXIDOREDUCTASE, SHORT-CHAIN DEHYDROGENASE_REDUCTASE FAMILY (AFU_ORTHOLOGUE AFUA_1G14540)"/>
    <property type="match status" value="1"/>
</dbReference>
<keyword evidence="3" id="KW-0560">Oxidoreductase</keyword>
<dbReference type="STRING" id="869754.A0A1A0H6Q8"/>
<dbReference type="PANTHER" id="PTHR43618">
    <property type="entry name" value="7-ALPHA-HYDROXYSTEROID DEHYDROGENASE"/>
    <property type="match status" value="1"/>
</dbReference>
<dbReference type="RefSeq" id="XP_018710236.1">
    <property type="nucleotide sequence ID" value="XM_018854995.1"/>
</dbReference>
<dbReference type="Proteomes" id="UP000092555">
    <property type="component" value="Unassembled WGS sequence"/>
</dbReference>
<evidence type="ECO:0000256" key="1">
    <source>
        <dbReference type="ARBA" id="ARBA00006484"/>
    </source>
</evidence>
<dbReference type="InterPro" id="IPR002347">
    <property type="entry name" value="SDR_fam"/>
</dbReference>
<dbReference type="GeneID" id="30027971"/>
<name>A0A1A0H6Q8_9ASCO</name>
<dbReference type="GO" id="GO:0016491">
    <property type="term" value="F:oxidoreductase activity"/>
    <property type="evidence" value="ECO:0007669"/>
    <property type="project" value="UniProtKB-KW"/>
</dbReference>
<dbReference type="InterPro" id="IPR052178">
    <property type="entry name" value="Sec_Metab_Biosynth_SDR"/>
</dbReference>
<comment type="caution">
    <text evidence="4">The sequence shown here is derived from an EMBL/GenBank/DDBJ whole genome shotgun (WGS) entry which is preliminary data.</text>
</comment>
<keyword evidence="5" id="KW-1185">Reference proteome</keyword>
<evidence type="ECO:0000313" key="5">
    <source>
        <dbReference type="Proteomes" id="UP000092555"/>
    </source>
</evidence>
<gene>
    <name evidence="4" type="ORF">METBIDRAFT_206499</name>
</gene>
<keyword evidence="2" id="KW-0521">NADP</keyword>
<proteinExistence type="inferred from homology"/>
<organism evidence="4 5">
    <name type="scientific">Metschnikowia bicuspidata var. bicuspidata NRRL YB-4993</name>
    <dbReference type="NCBI Taxonomy" id="869754"/>
    <lineage>
        <taxon>Eukaryota</taxon>
        <taxon>Fungi</taxon>
        <taxon>Dikarya</taxon>
        <taxon>Ascomycota</taxon>
        <taxon>Saccharomycotina</taxon>
        <taxon>Pichiomycetes</taxon>
        <taxon>Metschnikowiaceae</taxon>
        <taxon>Metschnikowia</taxon>
    </lineage>
</organism>
<dbReference type="FunFam" id="3.40.50.720:FF:000084">
    <property type="entry name" value="Short-chain dehydrogenase reductase"/>
    <property type="match status" value="1"/>
</dbReference>
<dbReference type="AlphaFoldDB" id="A0A1A0H6Q8"/>
<sequence length="270" mass="28446">MVDFNVNGKTAVVTGGTRGLGLYTAEAYVLGGAKTVVITSRNVKACQEAKAYLEKVAGENGKMTEIISIPADLAKEKECEQFFKSVMEKVATINILVANAGASWGAPLESHPVSAVKKILDLNVVAVFHTIQLFAPILEEAGTAEDPLRILIMSSVASLVASDPVGVYGYLASKSGVSHMGKNLALQLGPRNITVNSLAPGFFPTKMSQGVLDMAGDIMAELNPRKRLGVKEDIMSAVLFLSARQSNYINGIVLPIDGGSHVGGGFTPKL</sequence>